<dbReference type="GO" id="GO:0005737">
    <property type="term" value="C:cytoplasm"/>
    <property type="evidence" value="ECO:0007669"/>
    <property type="project" value="TreeGrafter"/>
</dbReference>
<dbReference type="RefSeq" id="WP_096780349.1">
    <property type="nucleotide sequence ID" value="NZ_CP012621.1"/>
</dbReference>
<dbReference type="PANTHER" id="PTHR43441:SF3">
    <property type="entry name" value="ACETYLTRANSFERASE"/>
    <property type="match status" value="1"/>
</dbReference>
<dbReference type="GO" id="GO:0008999">
    <property type="term" value="F:protein-N-terminal-alanine acetyltransferase activity"/>
    <property type="evidence" value="ECO:0007669"/>
    <property type="project" value="TreeGrafter"/>
</dbReference>
<organism evidence="2 3">
    <name type="scientific">Zobellella denitrificans</name>
    <dbReference type="NCBI Taxonomy" id="347534"/>
    <lineage>
        <taxon>Bacteria</taxon>
        <taxon>Pseudomonadati</taxon>
        <taxon>Pseudomonadota</taxon>
        <taxon>Gammaproteobacteria</taxon>
        <taxon>Aeromonadales</taxon>
        <taxon>Aeromonadaceae</taxon>
        <taxon>Zobellella</taxon>
    </lineage>
</organism>
<keyword evidence="3" id="KW-1185">Reference proteome</keyword>
<keyword evidence="2" id="KW-0808">Transferase</keyword>
<dbReference type="InterPro" id="IPR051908">
    <property type="entry name" value="Ribosomal_N-acetyltransferase"/>
</dbReference>
<dbReference type="Proteomes" id="UP000217763">
    <property type="component" value="Chromosome"/>
</dbReference>
<dbReference type="Pfam" id="PF13302">
    <property type="entry name" value="Acetyltransf_3"/>
    <property type="match status" value="1"/>
</dbReference>
<sequence>MENNHIKLLLPSLGLVPRVCEAIQESERALAEFLPWVKYALTEEDCRESMREAIANAEGFQRELRFFIVDKRFDRLLGAIGLIIRDKSVPFFELGYWLRSSAQGRGHMAAAVSLLERHAFDELGANRLEIRCAESNRRSRAVAERGGYVLEATLHNERRLPSGRLDNTVIYGKFPPRSPLKGA</sequence>
<accession>A0A291HUR2</accession>
<feature type="domain" description="N-acetyltransferase" evidence="1">
    <location>
        <begin position="21"/>
        <end position="176"/>
    </location>
</feature>
<proteinExistence type="predicted"/>
<dbReference type="PROSITE" id="PS51186">
    <property type="entry name" value="GNAT"/>
    <property type="match status" value="1"/>
</dbReference>
<evidence type="ECO:0000313" key="3">
    <source>
        <dbReference type="Proteomes" id="UP000217763"/>
    </source>
</evidence>
<dbReference type="InterPro" id="IPR016181">
    <property type="entry name" value="Acyl_CoA_acyltransferase"/>
</dbReference>
<dbReference type="SUPFAM" id="SSF55729">
    <property type="entry name" value="Acyl-CoA N-acyltransferases (Nat)"/>
    <property type="match status" value="1"/>
</dbReference>
<evidence type="ECO:0000313" key="2">
    <source>
        <dbReference type="EMBL" id="ATG75887.1"/>
    </source>
</evidence>
<name>A0A291HUR2_9GAMM</name>
<dbReference type="AlphaFoldDB" id="A0A291HUR2"/>
<gene>
    <name evidence="2" type="ORF">AN401_09630</name>
</gene>
<dbReference type="KEGG" id="zdf:AN401_09630"/>
<dbReference type="PANTHER" id="PTHR43441">
    <property type="entry name" value="RIBOSOMAL-PROTEIN-SERINE ACETYLTRANSFERASE"/>
    <property type="match status" value="1"/>
</dbReference>
<dbReference type="Gene3D" id="3.40.630.30">
    <property type="match status" value="1"/>
</dbReference>
<dbReference type="EMBL" id="CP012621">
    <property type="protein sequence ID" value="ATG75887.1"/>
    <property type="molecule type" value="Genomic_DNA"/>
</dbReference>
<dbReference type="GO" id="GO:1990189">
    <property type="term" value="F:protein N-terminal-serine acetyltransferase activity"/>
    <property type="evidence" value="ECO:0007669"/>
    <property type="project" value="TreeGrafter"/>
</dbReference>
<protein>
    <submittedName>
        <fullName evidence="2">Acetyltransferase</fullName>
    </submittedName>
</protein>
<reference evidence="3" key="1">
    <citation type="submission" date="2015-09" db="EMBL/GenBank/DDBJ databases">
        <authorList>
            <person name="Shao Z."/>
            <person name="Wang L."/>
        </authorList>
    </citation>
    <scope>NUCLEOTIDE SEQUENCE [LARGE SCALE GENOMIC DNA]</scope>
    <source>
        <strain evidence="3">F13-1</strain>
    </source>
</reference>
<dbReference type="InterPro" id="IPR000182">
    <property type="entry name" value="GNAT_dom"/>
</dbReference>
<evidence type="ECO:0000259" key="1">
    <source>
        <dbReference type="PROSITE" id="PS51186"/>
    </source>
</evidence>